<evidence type="ECO:0000256" key="4">
    <source>
        <dbReference type="ARBA" id="ARBA00022827"/>
    </source>
</evidence>
<keyword evidence="8" id="KW-1185">Reference proteome</keyword>
<reference evidence="7" key="1">
    <citation type="submission" date="2022-05" db="EMBL/GenBank/DDBJ databases">
        <authorList>
            <person name="Park J.-S."/>
        </authorList>
    </citation>
    <scope>NUCLEOTIDE SEQUENCE</scope>
    <source>
        <strain evidence="7">2012CJ41-6</strain>
    </source>
</reference>
<dbReference type="RefSeq" id="WP_249711918.1">
    <property type="nucleotide sequence ID" value="NZ_JAMFMB010000025.1"/>
</dbReference>
<dbReference type="Gene3D" id="1.10.8.870">
    <property type="entry name" value="Alpha-glycerophosphate oxidase, cap domain"/>
    <property type="match status" value="1"/>
</dbReference>
<feature type="domain" description="FAD dependent oxidoreductase" evidence="6">
    <location>
        <begin position="15"/>
        <end position="359"/>
    </location>
</feature>
<evidence type="ECO:0000313" key="8">
    <source>
        <dbReference type="Proteomes" id="UP001203880"/>
    </source>
</evidence>
<proteinExistence type="inferred from homology"/>
<dbReference type="InterPro" id="IPR038299">
    <property type="entry name" value="DAO_C_sf"/>
</dbReference>
<dbReference type="EMBL" id="JAMFMB010000025">
    <property type="protein sequence ID" value="MCL6285286.1"/>
    <property type="molecule type" value="Genomic_DNA"/>
</dbReference>
<dbReference type="PRINTS" id="PR01001">
    <property type="entry name" value="FADG3PDH"/>
</dbReference>
<evidence type="ECO:0000313" key="7">
    <source>
        <dbReference type="EMBL" id="MCL6285286.1"/>
    </source>
</evidence>
<sequence length="513" mass="54199">MKRAGLSDLRTAPYDVLVIGGGIYGAMTARDAALRGLRVALVERGDFGAETSHNSLKLMHGGIRYVQHLDFARLRASARERAFWQFAAPDLVRPLEFVIPLTGYGIKGPEAFAAAATLYNIASTGLRGPDYPAARVLGRAAARNRLGDHAPDDLRGGGLWRDGQILDANRLQLAALRAASEAQADLANYMRVDGLRTEAGRVTGARLHDEVTGEEGEVSAHVILSCTGAAAAELAAPVLPEGAQARFPGFARATNITVDRPGGTYGLGVVSRARSDAVVDRGGRMYFLTPWRDKLIIGTHEAPGPGTHIPPRAGKDIDDFLGELDLACPSLALTRGDILHVYQGLIPADVDDSRGDVRRQTKGTLIDHRAADDVAGLISVIGVKYTTARLIAERAVDLAVAQLGRGGASPSLTTELPAVGLASCDPDCPDSTSGRVREAVQGEMAVTLADLVLRRMPLAETGGLRGSAGQARLAAVADLMAAERGWDAELKQAEIAAVLRDIETSRPESVKLG</sequence>
<comment type="caution">
    <text evidence="7">The sequence shown here is derived from an EMBL/GenBank/DDBJ whole genome shotgun (WGS) entry which is preliminary data.</text>
</comment>
<evidence type="ECO:0000256" key="1">
    <source>
        <dbReference type="ARBA" id="ARBA00001974"/>
    </source>
</evidence>
<evidence type="ECO:0000256" key="3">
    <source>
        <dbReference type="ARBA" id="ARBA00022630"/>
    </source>
</evidence>
<comment type="cofactor">
    <cofactor evidence="1">
        <name>FAD</name>
        <dbReference type="ChEBI" id="CHEBI:57692"/>
    </cofactor>
</comment>
<dbReference type="Pfam" id="PF01266">
    <property type="entry name" value="DAO"/>
    <property type="match status" value="1"/>
</dbReference>
<evidence type="ECO:0000256" key="5">
    <source>
        <dbReference type="ARBA" id="ARBA00023002"/>
    </source>
</evidence>
<gene>
    <name evidence="7" type="ORF">M3P21_17290</name>
</gene>
<dbReference type="Proteomes" id="UP001203880">
    <property type="component" value="Unassembled WGS sequence"/>
</dbReference>
<keyword evidence="5" id="KW-0560">Oxidoreductase</keyword>
<keyword evidence="3" id="KW-0285">Flavoprotein</keyword>
<protein>
    <submittedName>
        <fullName evidence="7">FAD-dependent oxidoreductase</fullName>
    </submittedName>
</protein>
<comment type="similarity">
    <text evidence="2">Belongs to the FAD-dependent glycerol-3-phosphate dehydrogenase family.</text>
</comment>
<dbReference type="Gene3D" id="3.30.9.10">
    <property type="entry name" value="D-Amino Acid Oxidase, subunit A, domain 2"/>
    <property type="match status" value="1"/>
</dbReference>
<dbReference type="InterPro" id="IPR006076">
    <property type="entry name" value="FAD-dep_OxRdtase"/>
</dbReference>
<dbReference type="PANTHER" id="PTHR11985:SF35">
    <property type="entry name" value="ANAEROBIC GLYCEROL-3-PHOSPHATE DEHYDROGENASE SUBUNIT A"/>
    <property type="match status" value="1"/>
</dbReference>
<dbReference type="Gene3D" id="3.50.50.60">
    <property type="entry name" value="FAD/NAD(P)-binding domain"/>
    <property type="match status" value="1"/>
</dbReference>
<dbReference type="InterPro" id="IPR000447">
    <property type="entry name" value="G3P_DH_FAD-dep"/>
</dbReference>
<keyword evidence="4" id="KW-0274">FAD</keyword>
<evidence type="ECO:0000259" key="6">
    <source>
        <dbReference type="Pfam" id="PF01266"/>
    </source>
</evidence>
<name>A0ABT0Q5Y7_9RHOB</name>
<dbReference type="PANTHER" id="PTHR11985">
    <property type="entry name" value="GLYCEROL-3-PHOSPHATE DEHYDROGENASE"/>
    <property type="match status" value="1"/>
</dbReference>
<accession>A0ABT0Q5Y7</accession>
<organism evidence="7 8">
    <name type="scientific">Ruegeria spongiae</name>
    <dbReference type="NCBI Taxonomy" id="2942209"/>
    <lineage>
        <taxon>Bacteria</taxon>
        <taxon>Pseudomonadati</taxon>
        <taxon>Pseudomonadota</taxon>
        <taxon>Alphaproteobacteria</taxon>
        <taxon>Rhodobacterales</taxon>
        <taxon>Roseobacteraceae</taxon>
        <taxon>Ruegeria</taxon>
    </lineage>
</organism>
<evidence type="ECO:0000256" key="2">
    <source>
        <dbReference type="ARBA" id="ARBA00007330"/>
    </source>
</evidence>
<dbReference type="SUPFAM" id="SSF51905">
    <property type="entry name" value="FAD/NAD(P)-binding domain"/>
    <property type="match status" value="1"/>
</dbReference>
<dbReference type="InterPro" id="IPR036188">
    <property type="entry name" value="FAD/NAD-bd_sf"/>
</dbReference>